<evidence type="ECO:0000313" key="2">
    <source>
        <dbReference type="EMBL" id="AGS53754.1"/>
    </source>
</evidence>
<dbReference type="InterPro" id="IPR036514">
    <property type="entry name" value="SGNH_hydro_sf"/>
</dbReference>
<dbReference type="Pfam" id="PF13472">
    <property type="entry name" value="Lipase_GDSL_2"/>
    <property type="match status" value="1"/>
</dbReference>
<dbReference type="InterPro" id="IPR051532">
    <property type="entry name" value="Ester_Hydrolysis_Enzymes"/>
</dbReference>
<dbReference type="EMBL" id="JQ844247">
    <property type="protein sequence ID" value="AGS53754.1"/>
    <property type="molecule type" value="Genomic_DNA"/>
</dbReference>
<accession>A0A806KKC9</accession>
<sequence length="216" mass="23458">MKTILCYGDSNTWGCNPENGNRLDHKTRWPMALGIILNRNSPPDDPEWWVVEEGQGGRTSCREDPVEGDKNGLRQLIPILESHNPIDIVAVMLGTNDLKPRFNPTAYDIARGVQEVAKAVQKSGAGPNGASPKVLMICPPATAESPALKHLFGNSVELSRKLPPLYRALAFECGAVFLDAGKHIVSSAIDGVHFDAENHLKLAEAVAQTIKEMAKT</sequence>
<dbReference type="SUPFAM" id="SSF52266">
    <property type="entry name" value="SGNH hydrolase"/>
    <property type="match status" value="1"/>
</dbReference>
<dbReference type="CDD" id="cd01839">
    <property type="entry name" value="SGNH_arylesterase_like"/>
    <property type="match status" value="1"/>
</dbReference>
<protein>
    <submittedName>
        <fullName evidence="2">Lipolytic enzyme, G-D-S-L</fullName>
    </submittedName>
</protein>
<dbReference type="PANTHER" id="PTHR30383:SF29">
    <property type="entry name" value="SGNH HYDROLASE-TYPE ESTERASE DOMAIN-CONTAINING PROTEIN"/>
    <property type="match status" value="1"/>
</dbReference>
<name>A0A806KKC9_9BACT</name>
<feature type="domain" description="SGNH hydrolase-type esterase" evidence="1">
    <location>
        <begin position="6"/>
        <end position="196"/>
    </location>
</feature>
<dbReference type="InterPro" id="IPR013830">
    <property type="entry name" value="SGNH_hydro"/>
</dbReference>
<proteinExistence type="predicted"/>
<reference evidence="2" key="1">
    <citation type="submission" date="2012-03" db="EMBL/GenBank/DDBJ databases">
        <title>Functional metagenomics reveals considerable lignocellulase gene clusters in the gut microbiome of a wood-feeding higher termite.</title>
        <authorList>
            <person name="Liu N."/>
        </authorList>
    </citation>
    <scope>NUCLEOTIDE SEQUENCE</scope>
</reference>
<dbReference type="PANTHER" id="PTHR30383">
    <property type="entry name" value="THIOESTERASE 1/PROTEASE 1/LYSOPHOSPHOLIPASE L1"/>
    <property type="match status" value="1"/>
</dbReference>
<evidence type="ECO:0000259" key="1">
    <source>
        <dbReference type="Pfam" id="PF13472"/>
    </source>
</evidence>
<dbReference type="AlphaFoldDB" id="A0A806KKC9"/>
<organism evidence="2">
    <name type="scientific">uncultured bacterium contig00076</name>
    <dbReference type="NCBI Taxonomy" id="1181554"/>
    <lineage>
        <taxon>Bacteria</taxon>
        <taxon>environmental samples</taxon>
    </lineage>
</organism>
<dbReference type="Gene3D" id="3.40.50.1110">
    <property type="entry name" value="SGNH hydrolase"/>
    <property type="match status" value="1"/>
</dbReference>